<organism evidence="11 12">
    <name type="scientific">Nothoprocta perdicaria</name>
    <name type="common">Chilean tinamou</name>
    <name type="synonym">Crypturus perdicarius</name>
    <dbReference type="NCBI Taxonomy" id="30464"/>
    <lineage>
        <taxon>Eukaryota</taxon>
        <taxon>Metazoa</taxon>
        <taxon>Chordata</taxon>
        <taxon>Craniata</taxon>
        <taxon>Vertebrata</taxon>
        <taxon>Euteleostomi</taxon>
        <taxon>Archelosauria</taxon>
        <taxon>Archosauria</taxon>
        <taxon>Dinosauria</taxon>
        <taxon>Saurischia</taxon>
        <taxon>Theropoda</taxon>
        <taxon>Coelurosauria</taxon>
        <taxon>Aves</taxon>
        <taxon>Palaeognathae</taxon>
        <taxon>Tinamiformes</taxon>
        <taxon>Tinamidae</taxon>
        <taxon>Nothoprocta</taxon>
    </lineage>
</organism>
<dbReference type="InterPro" id="IPR008063">
    <property type="entry name" value="Fas_rcpt"/>
</dbReference>
<feature type="disulfide bond" evidence="9">
    <location>
        <begin position="113"/>
        <end position="131"/>
    </location>
</feature>
<feature type="domain" description="TNFR-Cys" evidence="10">
    <location>
        <begin position="12"/>
        <end position="47"/>
    </location>
</feature>
<feature type="repeat" description="TNFR-Cys" evidence="9">
    <location>
        <begin position="91"/>
        <end position="131"/>
    </location>
</feature>
<dbReference type="PROSITE" id="PS50050">
    <property type="entry name" value="TNFR_NGFR_2"/>
    <property type="match status" value="3"/>
</dbReference>
<dbReference type="InterPro" id="IPR034024">
    <property type="entry name" value="TNFRSF10_N"/>
</dbReference>
<dbReference type="GO" id="GO:0036462">
    <property type="term" value="P:TRAIL-activated apoptotic signaling pathway"/>
    <property type="evidence" value="ECO:0007669"/>
    <property type="project" value="TreeGrafter"/>
</dbReference>
<dbReference type="Ensembl" id="ENSNPET00000013454.1">
    <property type="protein sequence ID" value="ENSNPEP00000013126.1"/>
    <property type="gene ID" value="ENSNPEG00000009801.1"/>
</dbReference>
<dbReference type="Gene3D" id="2.10.50.10">
    <property type="entry name" value="Tumor Necrosis Factor Receptor, subunit A, domain 2"/>
    <property type="match status" value="3"/>
</dbReference>
<keyword evidence="4" id="KW-0677">Repeat</keyword>
<reference evidence="11" key="1">
    <citation type="submission" date="2025-08" db="UniProtKB">
        <authorList>
            <consortium name="Ensembl"/>
        </authorList>
    </citation>
    <scope>IDENTIFICATION</scope>
</reference>
<dbReference type="AlphaFoldDB" id="A0A8C6ZBJ0"/>
<evidence type="ECO:0000256" key="4">
    <source>
        <dbReference type="ARBA" id="ARBA00022737"/>
    </source>
</evidence>
<feature type="disulfide bond" evidence="9">
    <location>
        <begin position="25"/>
        <end position="38"/>
    </location>
</feature>
<accession>A0A8C6ZBJ0</accession>
<dbReference type="PRINTS" id="PR01680">
    <property type="entry name" value="TNFACTORR6"/>
</dbReference>
<dbReference type="CDD" id="cd10580">
    <property type="entry name" value="TNFRSF10"/>
    <property type="match status" value="1"/>
</dbReference>
<evidence type="ECO:0000256" key="2">
    <source>
        <dbReference type="ARBA" id="ARBA00022703"/>
    </source>
</evidence>
<dbReference type="Pfam" id="PF00020">
    <property type="entry name" value="TNFR_c6"/>
    <property type="match status" value="2"/>
</dbReference>
<dbReference type="GO" id="GO:0005886">
    <property type="term" value="C:plasma membrane"/>
    <property type="evidence" value="ECO:0007669"/>
    <property type="project" value="TreeGrafter"/>
</dbReference>
<keyword evidence="5" id="KW-0472">Membrane</keyword>
<sequence>MLLTILGSRANECDQGEYSYEGYCCKSCPAGYYVAQHCSASHLRAICAPCIEGEDYTAHPNGLERCLPCKQCKDDQVTLRTCTLTRDTECQCKEGYFCPVEGCEMCQKCSTKCPEGKEIVQNCNATMDLECSLPGQGNFKMSFWLFQKYFKIERKLFFLSKNITLNSSLFFLKVHKWLRYLNNPSGFVELCLPLHSGQICSALYIRKS</sequence>
<comment type="caution">
    <text evidence="9">Lacks conserved residue(s) required for the propagation of feature annotation.</text>
</comment>
<dbReference type="PANTHER" id="PTHR46330">
    <property type="entry name" value="TUMOR NECROSIS FACTOR RECEPTOR SUPERFAMILY MEMBER 10B"/>
    <property type="match status" value="1"/>
</dbReference>
<evidence type="ECO:0000256" key="1">
    <source>
        <dbReference type="ARBA" id="ARBA00004370"/>
    </source>
</evidence>
<protein>
    <recommendedName>
        <fullName evidence="10">TNFR-Cys domain-containing protein</fullName>
    </recommendedName>
</protein>
<feature type="repeat" description="TNFR-Cys" evidence="9">
    <location>
        <begin position="12"/>
        <end position="47"/>
    </location>
</feature>
<dbReference type="PANTHER" id="PTHR46330:SF16">
    <property type="entry name" value="TUMOR NECROSIS FACTOR RECEPTOR SUPERFAMILY MEMBER 22"/>
    <property type="match status" value="1"/>
</dbReference>
<comment type="subcellular location">
    <subcellularLocation>
        <location evidence="1">Membrane</location>
    </subcellularLocation>
</comment>
<keyword evidence="3" id="KW-0732">Signal</keyword>
<dbReference type="GO" id="GO:0004888">
    <property type="term" value="F:transmembrane signaling receptor activity"/>
    <property type="evidence" value="ECO:0007669"/>
    <property type="project" value="InterPro"/>
</dbReference>
<evidence type="ECO:0000313" key="11">
    <source>
        <dbReference type="Ensembl" id="ENSNPEP00000013126.1"/>
    </source>
</evidence>
<keyword evidence="8" id="KW-0325">Glycoprotein</keyword>
<evidence type="ECO:0000256" key="5">
    <source>
        <dbReference type="ARBA" id="ARBA00023136"/>
    </source>
</evidence>
<evidence type="ECO:0000256" key="9">
    <source>
        <dbReference type="PROSITE-ProRule" id="PRU00206"/>
    </source>
</evidence>
<proteinExistence type="predicted"/>
<dbReference type="SMART" id="SM00208">
    <property type="entry name" value="TNFR"/>
    <property type="match status" value="3"/>
</dbReference>
<evidence type="ECO:0000259" key="10">
    <source>
        <dbReference type="PROSITE" id="PS50050"/>
    </source>
</evidence>
<dbReference type="GO" id="GO:0009986">
    <property type="term" value="C:cell surface"/>
    <property type="evidence" value="ECO:0007669"/>
    <property type="project" value="TreeGrafter"/>
</dbReference>
<dbReference type="InterPro" id="IPR017900">
    <property type="entry name" value="4Fe4S_Fe_S_CS"/>
</dbReference>
<feature type="disulfide bond" evidence="9">
    <location>
        <begin position="72"/>
        <end position="90"/>
    </location>
</feature>
<feature type="repeat" description="TNFR-Cys" evidence="9">
    <location>
        <begin position="49"/>
        <end position="90"/>
    </location>
</feature>
<dbReference type="GO" id="GO:0043065">
    <property type="term" value="P:positive regulation of apoptotic process"/>
    <property type="evidence" value="ECO:0007669"/>
    <property type="project" value="TreeGrafter"/>
</dbReference>
<dbReference type="PROSITE" id="PS00198">
    <property type="entry name" value="4FE4S_FER_1"/>
    <property type="match status" value="1"/>
</dbReference>
<feature type="domain" description="TNFR-Cys" evidence="10">
    <location>
        <begin position="91"/>
        <end position="131"/>
    </location>
</feature>
<evidence type="ECO:0000256" key="6">
    <source>
        <dbReference type="ARBA" id="ARBA00023157"/>
    </source>
</evidence>
<dbReference type="GO" id="GO:0006955">
    <property type="term" value="P:immune response"/>
    <property type="evidence" value="ECO:0007669"/>
    <property type="project" value="InterPro"/>
</dbReference>
<evidence type="ECO:0000256" key="3">
    <source>
        <dbReference type="ARBA" id="ARBA00022729"/>
    </source>
</evidence>
<feature type="domain" description="TNFR-Cys" evidence="10">
    <location>
        <begin position="49"/>
        <end position="90"/>
    </location>
</feature>
<reference evidence="11" key="2">
    <citation type="submission" date="2025-09" db="UniProtKB">
        <authorList>
            <consortium name="Ensembl"/>
        </authorList>
    </citation>
    <scope>IDENTIFICATION</scope>
</reference>
<keyword evidence="2" id="KW-0053">Apoptosis</keyword>
<name>A0A8C6ZBJ0_NOTPE</name>
<dbReference type="FunFam" id="2.10.50.10:FF:000004">
    <property type="entry name" value="Tumor necrosis factor receptor superfamily member 6"/>
    <property type="match status" value="1"/>
</dbReference>
<dbReference type="Proteomes" id="UP000694420">
    <property type="component" value="Unplaced"/>
</dbReference>
<evidence type="ECO:0000256" key="7">
    <source>
        <dbReference type="ARBA" id="ARBA00023170"/>
    </source>
</evidence>
<keyword evidence="7" id="KW-0675">Receptor</keyword>
<dbReference type="InterPro" id="IPR052491">
    <property type="entry name" value="TNFRSF10"/>
</dbReference>
<dbReference type="InterPro" id="IPR001368">
    <property type="entry name" value="TNFR/NGFR_Cys_rich_reg"/>
</dbReference>
<feature type="disulfide bond" evidence="9">
    <location>
        <begin position="69"/>
        <end position="82"/>
    </location>
</feature>
<evidence type="ECO:0000256" key="8">
    <source>
        <dbReference type="ARBA" id="ARBA00023180"/>
    </source>
</evidence>
<evidence type="ECO:0000313" key="12">
    <source>
        <dbReference type="Proteomes" id="UP000694420"/>
    </source>
</evidence>
<dbReference type="SUPFAM" id="SSF57586">
    <property type="entry name" value="TNF receptor-like"/>
    <property type="match status" value="2"/>
</dbReference>
<keyword evidence="12" id="KW-1185">Reference proteome</keyword>
<keyword evidence="6 9" id="KW-1015">Disulfide bond</keyword>